<dbReference type="eggNOG" id="COG2312">
    <property type="taxonomic scope" value="Bacteria"/>
</dbReference>
<dbReference type="GO" id="GO:0046677">
    <property type="term" value="P:response to antibiotic"/>
    <property type="evidence" value="ECO:0007669"/>
    <property type="project" value="InterPro"/>
</dbReference>
<evidence type="ECO:0008006" key="4">
    <source>
        <dbReference type="Google" id="ProtNLM"/>
    </source>
</evidence>
<dbReference type="InterPro" id="IPR007815">
    <property type="entry name" value="Emycin_Estase"/>
</dbReference>
<organism evidence="2 3">
    <name type="scientific">Hoylesella loescheii DSM 19665 = JCM 12249 = ATCC 15930</name>
    <dbReference type="NCBI Taxonomy" id="1122985"/>
    <lineage>
        <taxon>Bacteria</taxon>
        <taxon>Pseudomonadati</taxon>
        <taxon>Bacteroidota</taxon>
        <taxon>Bacteroidia</taxon>
        <taxon>Bacteroidales</taxon>
        <taxon>Prevotellaceae</taxon>
        <taxon>Hoylesella</taxon>
    </lineage>
</organism>
<dbReference type="EMBL" id="JNGW01000064">
    <property type="protein sequence ID" value="KDR52408.1"/>
    <property type="molecule type" value="Genomic_DNA"/>
</dbReference>
<comment type="caution">
    <text evidence="2">The sequence shown here is derived from an EMBL/GenBank/DDBJ whole genome shotgun (WGS) entry which is preliminary data.</text>
</comment>
<dbReference type="PANTHER" id="PTHR31299">
    <property type="entry name" value="ESTERASE, PUTATIVE (AFU_ORTHOLOGUE AFUA_1G05850)-RELATED"/>
    <property type="match status" value="1"/>
</dbReference>
<dbReference type="InterPro" id="IPR052036">
    <property type="entry name" value="Hydrolase/PRTase-associated"/>
</dbReference>
<dbReference type="CDD" id="cd14728">
    <property type="entry name" value="Ere-like"/>
    <property type="match status" value="1"/>
</dbReference>
<feature type="chain" id="PRO_5001665436" description="Erythromycin esterase" evidence="1">
    <location>
        <begin position="25"/>
        <end position="581"/>
    </location>
</feature>
<keyword evidence="1" id="KW-0732">Signal</keyword>
<proteinExistence type="predicted"/>
<dbReference type="Gene3D" id="3.40.1660.10">
    <property type="entry name" value="EreA-like (biosynthetic domain)"/>
    <property type="match status" value="1"/>
</dbReference>
<dbReference type="Proteomes" id="UP000027442">
    <property type="component" value="Unassembled WGS sequence"/>
</dbReference>
<dbReference type="Pfam" id="PF05139">
    <property type="entry name" value="Erythro_esteras"/>
    <property type="match status" value="1"/>
</dbReference>
<dbReference type="Gene3D" id="3.30.1870.10">
    <property type="entry name" value="EreA-like, domain 2"/>
    <property type="match status" value="1"/>
</dbReference>
<evidence type="ECO:0000256" key="1">
    <source>
        <dbReference type="SAM" id="SignalP"/>
    </source>
</evidence>
<keyword evidence="3" id="KW-1185">Reference proteome</keyword>
<sequence>MRMKIYATLITILCIFLGEEEANAQNKTFGYRWNMHTTDYFQRVEVDSTENTPSATLWVRDEEKGKIGTLIPVYQLNNGNTEITASIKYKTLNCQRAYITLNSIGDCEQIIKSDTIELPLSEAWKEVSKKVKIKDALLLNVFIEGIGSELAFNNIRVSVFKLEANGVLLKNETAPKKDNTPLRKSDVIPLNGVDFSKIPSMNSRIMAIGETVHGSKTLGRLAFDIIKERIIKQGCDLVLHEYPLEYSFYVNRYVKNDPRFNLKDIERYMEGSLSSEHTIDFIKWLRAYNSTHNNRVSLWGMDMESLDVASSVDLSEFVKTLCLNRETPETDSIVKRLLNWETLKEDTLQLTKADGAVGKWLTADERQILEFCLKLNHENTETYERLTNRDETMAKTATKLIELLASKNAKATIYGHFLHLNYLVASDMKELNNYSMGHRMKSKYKDNYQAIALCTYSGKTLNSITDKNIGAAQLVTAPKGSIEHTLQSMGHNIAYFPMARLNCTDVFTMRVLGNNNDSTQFFYFTPKARIDGILFVSLSQPVEKSQEVLNRYLNYVEDTVRRYMENKIEKAKKLGKKMKEE</sequence>
<dbReference type="PATRIC" id="fig|1122985.7.peg.1553"/>
<accession>A0A069QHS1</accession>
<gene>
    <name evidence="2" type="ORF">HMPREF1991_01495</name>
</gene>
<dbReference type="HOGENOM" id="CLU_469172_0_0_10"/>
<evidence type="ECO:0000313" key="2">
    <source>
        <dbReference type="EMBL" id="KDR52408.1"/>
    </source>
</evidence>
<feature type="signal peptide" evidence="1">
    <location>
        <begin position="1"/>
        <end position="24"/>
    </location>
</feature>
<name>A0A069QHS1_HOYLO</name>
<dbReference type="RefSeq" id="WP_154650681.1">
    <property type="nucleotide sequence ID" value="NZ_KL205523.1"/>
</dbReference>
<evidence type="ECO:0000313" key="3">
    <source>
        <dbReference type="Proteomes" id="UP000027442"/>
    </source>
</evidence>
<dbReference type="PANTHER" id="PTHR31299:SF0">
    <property type="entry name" value="ESTERASE, PUTATIVE (AFU_ORTHOLOGUE AFUA_1G05850)-RELATED"/>
    <property type="match status" value="1"/>
</dbReference>
<dbReference type="AlphaFoldDB" id="A0A069QHS1"/>
<reference evidence="2 3" key="1">
    <citation type="submission" date="2013-08" db="EMBL/GenBank/DDBJ databases">
        <authorList>
            <person name="Weinstock G."/>
            <person name="Sodergren E."/>
            <person name="Wylie T."/>
            <person name="Fulton L."/>
            <person name="Fulton R."/>
            <person name="Fronick C."/>
            <person name="O'Laughlin M."/>
            <person name="Godfrey J."/>
            <person name="Miner T."/>
            <person name="Herter B."/>
            <person name="Appelbaum E."/>
            <person name="Cordes M."/>
            <person name="Lek S."/>
            <person name="Wollam A."/>
            <person name="Pepin K.H."/>
            <person name="Palsikar V.B."/>
            <person name="Mitreva M."/>
            <person name="Wilson R.K."/>
        </authorList>
    </citation>
    <scope>NUCLEOTIDE SEQUENCE [LARGE SCALE GENOMIC DNA]</scope>
    <source>
        <strain evidence="2 3">ATCC 15930</strain>
    </source>
</reference>
<dbReference type="SUPFAM" id="SSF159501">
    <property type="entry name" value="EreA/ChaN-like"/>
    <property type="match status" value="1"/>
</dbReference>
<protein>
    <recommendedName>
        <fullName evidence="4">Erythromycin esterase</fullName>
    </recommendedName>
</protein>